<comment type="caution">
    <text evidence="3">The sequence shown here is derived from an EMBL/GenBank/DDBJ whole genome shotgun (WGS) entry which is preliminary data.</text>
</comment>
<keyword evidence="2" id="KW-0732">Signal</keyword>
<feature type="region of interest" description="Disordered" evidence="1">
    <location>
        <begin position="325"/>
        <end position="364"/>
    </location>
</feature>
<evidence type="ECO:0000256" key="1">
    <source>
        <dbReference type="SAM" id="MobiDB-lite"/>
    </source>
</evidence>
<accession>A0ABN1U1Z7</accession>
<feature type="compositionally biased region" description="Low complexity" evidence="1">
    <location>
        <begin position="330"/>
        <end position="341"/>
    </location>
</feature>
<dbReference type="SUPFAM" id="SSF69318">
    <property type="entry name" value="Integrin alpha N-terminal domain"/>
    <property type="match status" value="1"/>
</dbReference>
<protein>
    <recommendedName>
        <fullName evidence="5">VCBS repeat-containing protein</fullName>
    </recommendedName>
</protein>
<dbReference type="EMBL" id="BAAALD010000088">
    <property type="protein sequence ID" value="GAA1113297.1"/>
    <property type="molecule type" value="Genomic_DNA"/>
</dbReference>
<dbReference type="InterPro" id="IPR028994">
    <property type="entry name" value="Integrin_alpha_N"/>
</dbReference>
<sequence length="364" mass="36663">MSQRRLPLHARAAAVVTTVTAAALGGLVLPAHADTVTAVENDLNGDGYTDLVVVGNQASLDAGLWLTDGAVGGNLTGTATDIGVNGLGASGSSPADYNGRQAIVGHFRTGAGPNDVLIYNPATGSGTVIYGTGDGSPLNPLSGIGVPSVAFTSPVTGALPTFIANAGQLYTTAAQGEPNPLPSLLSVLDGALWLQPTAAAPGAFFPPELVLTETNPTGSGNWSDWSITTALVDNMPALFARSETGGQLYYYSPAALLDMTLGTPTTPVLVAAEGWDAAAKPLVQAADVDQDGTVDLRAVDASGNATTYRFDGTALTALGTHNLLTGADSAPGGTPTATPTPTVTPAPTPTGPKRHPHPTKSRQH</sequence>
<evidence type="ECO:0008006" key="5">
    <source>
        <dbReference type="Google" id="ProtNLM"/>
    </source>
</evidence>
<evidence type="ECO:0000313" key="4">
    <source>
        <dbReference type="Proteomes" id="UP001499987"/>
    </source>
</evidence>
<proteinExistence type="predicted"/>
<evidence type="ECO:0000313" key="3">
    <source>
        <dbReference type="EMBL" id="GAA1113297.1"/>
    </source>
</evidence>
<dbReference type="Proteomes" id="UP001499987">
    <property type="component" value="Unassembled WGS sequence"/>
</dbReference>
<reference evidence="3 4" key="1">
    <citation type="journal article" date="2019" name="Int. J. Syst. Evol. Microbiol.">
        <title>The Global Catalogue of Microorganisms (GCM) 10K type strain sequencing project: providing services to taxonomists for standard genome sequencing and annotation.</title>
        <authorList>
            <consortium name="The Broad Institute Genomics Platform"/>
            <consortium name="The Broad Institute Genome Sequencing Center for Infectious Disease"/>
            <person name="Wu L."/>
            <person name="Ma J."/>
        </authorList>
    </citation>
    <scope>NUCLEOTIDE SEQUENCE [LARGE SCALE GENOMIC DNA]</scope>
    <source>
        <strain evidence="3 4">JCM 13002</strain>
    </source>
</reference>
<gene>
    <name evidence="3" type="ORF">GCM10009663_62710</name>
</gene>
<feature type="chain" id="PRO_5046257530" description="VCBS repeat-containing protein" evidence="2">
    <location>
        <begin position="34"/>
        <end position="364"/>
    </location>
</feature>
<evidence type="ECO:0000256" key="2">
    <source>
        <dbReference type="SAM" id="SignalP"/>
    </source>
</evidence>
<feature type="signal peptide" evidence="2">
    <location>
        <begin position="1"/>
        <end position="33"/>
    </location>
</feature>
<keyword evidence="4" id="KW-1185">Reference proteome</keyword>
<feature type="compositionally biased region" description="Basic residues" evidence="1">
    <location>
        <begin position="352"/>
        <end position="364"/>
    </location>
</feature>
<name>A0ABN1U1Z7_9ACTN</name>
<organism evidence="3 4">
    <name type="scientific">Kitasatospora arboriphila</name>
    <dbReference type="NCBI Taxonomy" id="258052"/>
    <lineage>
        <taxon>Bacteria</taxon>
        <taxon>Bacillati</taxon>
        <taxon>Actinomycetota</taxon>
        <taxon>Actinomycetes</taxon>
        <taxon>Kitasatosporales</taxon>
        <taxon>Streptomycetaceae</taxon>
        <taxon>Kitasatospora</taxon>
    </lineage>
</organism>